<dbReference type="InterPro" id="IPR023577">
    <property type="entry name" value="CYTH_domain"/>
</dbReference>
<dbReference type="Pfam" id="PF01928">
    <property type="entry name" value="CYTH"/>
    <property type="match status" value="1"/>
</dbReference>
<dbReference type="Proteomes" id="UP001318040">
    <property type="component" value="Chromosome 68"/>
</dbReference>
<feature type="domain" description="CYTH" evidence="1">
    <location>
        <begin position="147"/>
        <end position="367"/>
    </location>
</feature>
<dbReference type="Gene3D" id="2.40.320.10">
    <property type="entry name" value="Hypothetical Protein Pfu-838710-001"/>
    <property type="match status" value="1"/>
</dbReference>
<sequence length="401" mass="45087">MNESIAAESNDFASNAWFYESLAVDSHDCITTPIYELIPIDFFFTITDLDFRSRNPLAIESLRFALGTTIKETTYYRIRTINGRSTIRKSIHYRILTIHSRSTIRESMRYQIWTIQLDSRSLNRFRFESLLFEACGEHPPAMSRVVEVEQKFLLGERTEELLLAAGGRLLAEWRFRDVYHDVVGHDVVDHDVDGSLALALADLWLRRRDSVWQLKYPVGGAVITTSSPAEDRLVQRYVETECEAEIVERVAAVLGVGAAVGSVDELVERAHLRPFAEFGTERRRYLLPARGVEEAEAVEGVEGVEGAEVVEGVEEVEGEGVERLGSVCVDLDVSDFGYAVGELEVVCREERSVPRAVLAVQAVASQLELVSGTNLLSKLAVFLRDHRPDLYRRLVDAHVLG</sequence>
<dbReference type="KEGG" id="pmrn:116957952"/>
<keyword evidence="2" id="KW-1185">Reference proteome</keyword>
<dbReference type="GO" id="GO:0050333">
    <property type="term" value="F:thiamine triphosphate phosphatase activity"/>
    <property type="evidence" value="ECO:0007669"/>
    <property type="project" value="InterPro"/>
</dbReference>
<dbReference type="GO" id="GO:0000287">
    <property type="term" value="F:magnesium ion binding"/>
    <property type="evidence" value="ECO:0007669"/>
    <property type="project" value="TreeGrafter"/>
</dbReference>
<gene>
    <name evidence="3" type="primary">THTPA</name>
</gene>
<accession>A0AAJ7XK65</accession>
<dbReference type="PANTHER" id="PTHR14586:SF1">
    <property type="entry name" value="THIAMINE-TRIPHOSPHATASE"/>
    <property type="match status" value="1"/>
</dbReference>
<reference evidence="3" key="1">
    <citation type="submission" date="2025-08" db="UniProtKB">
        <authorList>
            <consortium name="RefSeq"/>
        </authorList>
    </citation>
    <scope>IDENTIFICATION</scope>
    <source>
        <tissue evidence="3">Sperm</tissue>
    </source>
</reference>
<evidence type="ECO:0000313" key="3">
    <source>
        <dbReference type="RefSeq" id="XP_032836303.1"/>
    </source>
</evidence>
<dbReference type="RefSeq" id="XP_032836303.1">
    <property type="nucleotide sequence ID" value="XM_032980412.1"/>
</dbReference>
<name>A0AAJ7XK65_PETMA</name>
<dbReference type="PANTHER" id="PTHR14586">
    <property type="entry name" value="THIAMINE-TRIPHOSPHATASE"/>
    <property type="match status" value="1"/>
</dbReference>
<dbReference type="InterPro" id="IPR033469">
    <property type="entry name" value="CYTH-like_dom_sf"/>
</dbReference>
<dbReference type="InterPro" id="IPR039582">
    <property type="entry name" value="THTPA"/>
</dbReference>
<protein>
    <submittedName>
        <fullName evidence="3">Thiamine-triphosphatase isoform X1</fullName>
    </submittedName>
</protein>
<dbReference type="GeneID" id="116957952"/>
<dbReference type="SUPFAM" id="SSF55154">
    <property type="entry name" value="CYTH-like phosphatases"/>
    <property type="match status" value="1"/>
</dbReference>
<dbReference type="CTD" id="79178"/>
<organism evidence="2 3">
    <name type="scientific">Petromyzon marinus</name>
    <name type="common">Sea lamprey</name>
    <dbReference type="NCBI Taxonomy" id="7757"/>
    <lineage>
        <taxon>Eukaryota</taxon>
        <taxon>Metazoa</taxon>
        <taxon>Chordata</taxon>
        <taxon>Craniata</taxon>
        <taxon>Vertebrata</taxon>
        <taxon>Cyclostomata</taxon>
        <taxon>Hyperoartia</taxon>
        <taxon>Petromyzontiformes</taxon>
        <taxon>Petromyzontidae</taxon>
        <taxon>Petromyzon</taxon>
    </lineage>
</organism>
<evidence type="ECO:0000259" key="1">
    <source>
        <dbReference type="Pfam" id="PF01928"/>
    </source>
</evidence>
<dbReference type="GO" id="GO:0042357">
    <property type="term" value="P:thiamine diphosphate metabolic process"/>
    <property type="evidence" value="ECO:0007669"/>
    <property type="project" value="TreeGrafter"/>
</dbReference>
<dbReference type="AlphaFoldDB" id="A0AAJ7XK65"/>
<proteinExistence type="predicted"/>
<evidence type="ECO:0000313" key="2">
    <source>
        <dbReference type="Proteomes" id="UP001318040"/>
    </source>
</evidence>